<evidence type="ECO:0000256" key="5">
    <source>
        <dbReference type="ARBA" id="ARBA00008276"/>
    </source>
</evidence>
<keyword evidence="6" id="KW-0963">Cytoplasm</keyword>
<evidence type="ECO:0000256" key="1">
    <source>
        <dbReference type="ARBA" id="ARBA00004273"/>
    </source>
</evidence>
<evidence type="ECO:0000256" key="15">
    <source>
        <dbReference type="ARBA" id="ARBA00023136"/>
    </source>
</evidence>
<dbReference type="InterPro" id="IPR001645">
    <property type="entry name" value="Folylpolyglutamate_synth"/>
</dbReference>
<dbReference type="AlphaFoldDB" id="A0A2S4L6H9"/>
<comment type="pathway">
    <text evidence="4 17">Cofactor biosynthesis; tetrahydrofolylpolyglutamate biosynthesis.</text>
</comment>
<dbReference type="PANTHER" id="PTHR11136:SF5">
    <property type="entry name" value="FOLYLPOLYGLUTAMATE SYNTHASE, MITOCHONDRIAL"/>
    <property type="match status" value="1"/>
</dbReference>
<keyword evidence="13 19" id="KW-0460">Magnesium</keyword>
<dbReference type="EC" id="6.3.2.17" evidence="17"/>
<evidence type="ECO:0000256" key="8">
    <source>
        <dbReference type="ARBA" id="ARBA00022598"/>
    </source>
</evidence>
<evidence type="ECO:0000256" key="11">
    <source>
        <dbReference type="ARBA" id="ARBA00022792"/>
    </source>
</evidence>
<dbReference type="EMBL" id="PKSG01000179">
    <property type="protein sequence ID" value="POR38030.1"/>
    <property type="molecule type" value="Genomic_DNA"/>
</dbReference>
<dbReference type="PROSITE" id="PS01012">
    <property type="entry name" value="FOLYLPOLYGLU_SYNT_2"/>
    <property type="match status" value="1"/>
</dbReference>
<proteinExistence type="inferred from homology"/>
<comment type="function">
    <text evidence="17">Catalyzes conversion of folates to polyglutamate derivatives allowing concentration of folate compounds in the cell and the intracellular retention of these cofactors, which are important substrates for most of the folate-dependent enzymes that are involved in one-carbon transfer reactions involved in purine, pyrimidine and amino acid synthesis.</text>
</comment>
<feature type="binding site" evidence="19">
    <location>
        <position position="261"/>
    </location>
    <ligand>
        <name>Mg(2+)</name>
        <dbReference type="ChEBI" id="CHEBI:18420"/>
        <label>1</label>
    </ligand>
</feature>
<accession>A0A2S4L6H9</accession>
<organism evidence="20 21">
    <name type="scientific">Tolypocladium paradoxum</name>
    <dbReference type="NCBI Taxonomy" id="94208"/>
    <lineage>
        <taxon>Eukaryota</taxon>
        <taxon>Fungi</taxon>
        <taxon>Dikarya</taxon>
        <taxon>Ascomycota</taxon>
        <taxon>Pezizomycotina</taxon>
        <taxon>Sordariomycetes</taxon>
        <taxon>Hypocreomycetidae</taxon>
        <taxon>Hypocreales</taxon>
        <taxon>Ophiocordycipitaceae</taxon>
        <taxon>Tolypocladium</taxon>
    </lineage>
</organism>
<evidence type="ECO:0000256" key="16">
    <source>
        <dbReference type="ARBA" id="ARBA00047493"/>
    </source>
</evidence>
<keyword evidence="11" id="KW-0999">Mitochondrion inner membrane</keyword>
<evidence type="ECO:0000256" key="13">
    <source>
        <dbReference type="ARBA" id="ARBA00022842"/>
    </source>
</evidence>
<evidence type="ECO:0000313" key="20">
    <source>
        <dbReference type="EMBL" id="POR38030.1"/>
    </source>
</evidence>
<evidence type="ECO:0000256" key="7">
    <source>
        <dbReference type="ARBA" id="ARBA00022563"/>
    </source>
</evidence>
<dbReference type="InterPro" id="IPR036615">
    <property type="entry name" value="Mur_ligase_C_dom_sf"/>
</dbReference>
<comment type="catalytic activity">
    <reaction evidence="16 17">
        <text>(6S)-5,6,7,8-tetrahydrofolyl-(gamma-L-Glu)(n) + L-glutamate + ATP = (6S)-5,6,7,8-tetrahydrofolyl-(gamma-L-Glu)(n+1) + ADP + phosphate + H(+)</text>
        <dbReference type="Rhea" id="RHEA:10580"/>
        <dbReference type="Rhea" id="RHEA-COMP:14738"/>
        <dbReference type="Rhea" id="RHEA-COMP:14740"/>
        <dbReference type="ChEBI" id="CHEBI:15378"/>
        <dbReference type="ChEBI" id="CHEBI:29985"/>
        <dbReference type="ChEBI" id="CHEBI:30616"/>
        <dbReference type="ChEBI" id="CHEBI:43474"/>
        <dbReference type="ChEBI" id="CHEBI:141005"/>
        <dbReference type="ChEBI" id="CHEBI:456216"/>
        <dbReference type="EC" id="6.3.2.17"/>
    </reaction>
</comment>
<name>A0A2S4L6H9_9HYPO</name>
<keyword evidence="14" id="KW-0496">Mitochondrion</keyword>
<keyword evidence="15" id="KW-0472">Membrane</keyword>
<keyword evidence="21" id="KW-1185">Reference proteome</keyword>
<comment type="caution">
    <text evidence="20">The sequence shown here is derived from an EMBL/GenBank/DDBJ whole genome shotgun (WGS) entry which is preliminary data.</text>
</comment>
<keyword evidence="10 18" id="KW-0547">Nucleotide-binding</keyword>
<keyword evidence="7 17" id="KW-0554">One-carbon metabolism</keyword>
<dbReference type="OrthoDB" id="10261039at2759"/>
<dbReference type="GO" id="GO:0005743">
    <property type="term" value="C:mitochondrial inner membrane"/>
    <property type="evidence" value="ECO:0007669"/>
    <property type="project" value="UniProtKB-SubCell"/>
</dbReference>
<dbReference type="Gene3D" id="3.40.1190.10">
    <property type="entry name" value="Mur-like, catalytic domain"/>
    <property type="match status" value="1"/>
</dbReference>
<keyword evidence="9 19" id="KW-0479">Metal-binding</keyword>
<dbReference type="UniPathway" id="UPA00850"/>
<dbReference type="SUPFAM" id="SSF53623">
    <property type="entry name" value="MurD-like peptide ligases, catalytic domain"/>
    <property type="match status" value="1"/>
</dbReference>
<dbReference type="GO" id="GO:0006730">
    <property type="term" value="P:one-carbon metabolic process"/>
    <property type="evidence" value="ECO:0007669"/>
    <property type="project" value="UniProtKB-KW"/>
</dbReference>
<evidence type="ECO:0000256" key="17">
    <source>
        <dbReference type="PIRNR" id="PIRNR038895"/>
    </source>
</evidence>
<dbReference type="STRING" id="94208.A0A2S4L6H9"/>
<dbReference type="GO" id="GO:0005759">
    <property type="term" value="C:mitochondrial matrix"/>
    <property type="evidence" value="ECO:0007669"/>
    <property type="project" value="UniProtKB-SubCell"/>
</dbReference>
<dbReference type="PIRSF" id="PIRSF038895">
    <property type="entry name" value="FPGS"/>
    <property type="match status" value="1"/>
</dbReference>
<dbReference type="GO" id="GO:0004326">
    <property type="term" value="F:tetrahydrofolylpolyglutamate synthase activity"/>
    <property type="evidence" value="ECO:0007669"/>
    <property type="project" value="UniProtKB-EC"/>
</dbReference>
<evidence type="ECO:0000256" key="18">
    <source>
        <dbReference type="PIRSR" id="PIRSR038895-1"/>
    </source>
</evidence>
<dbReference type="GO" id="GO:0005524">
    <property type="term" value="F:ATP binding"/>
    <property type="evidence" value="ECO:0007669"/>
    <property type="project" value="UniProtKB-KW"/>
</dbReference>
<comment type="subcellular location">
    <subcellularLocation>
        <location evidence="3">Cytoplasm</location>
    </subcellularLocation>
    <subcellularLocation>
        <location evidence="1">Mitochondrion inner membrane</location>
    </subcellularLocation>
    <subcellularLocation>
        <location evidence="2">Mitochondrion matrix</location>
    </subcellularLocation>
</comment>
<dbReference type="GO" id="GO:0005829">
    <property type="term" value="C:cytosol"/>
    <property type="evidence" value="ECO:0007669"/>
    <property type="project" value="TreeGrafter"/>
</dbReference>
<evidence type="ECO:0000313" key="21">
    <source>
        <dbReference type="Proteomes" id="UP000237481"/>
    </source>
</evidence>
<evidence type="ECO:0000256" key="14">
    <source>
        <dbReference type="ARBA" id="ARBA00023128"/>
    </source>
</evidence>
<dbReference type="NCBIfam" id="TIGR01499">
    <property type="entry name" value="folC"/>
    <property type="match status" value="1"/>
</dbReference>
<evidence type="ECO:0000256" key="6">
    <source>
        <dbReference type="ARBA" id="ARBA00022490"/>
    </source>
</evidence>
<keyword evidence="12 18" id="KW-0067">ATP-binding</keyword>
<dbReference type="InterPro" id="IPR023600">
    <property type="entry name" value="Folylpolyglutamate_synth_euk"/>
</dbReference>
<evidence type="ECO:0000256" key="3">
    <source>
        <dbReference type="ARBA" id="ARBA00004496"/>
    </source>
</evidence>
<evidence type="ECO:0000256" key="12">
    <source>
        <dbReference type="ARBA" id="ARBA00022840"/>
    </source>
</evidence>
<protein>
    <recommendedName>
        <fullName evidence="17">Folylpolyglutamate synthase</fullName>
        <ecNumber evidence="17">6.3.2.17</ecNumber>
    </recommendedName>
    <alternativeName>
        <fullName evidence="17">Folylpoly-gamma-glutamate synthetase</fullName>
    </alternativeName>
    <alternativeName>
        <fullName evidence="17">Tetrahydrofolylpolyglutamate synthase</fullName>
    </alternativeName>
</protein>
<dbReference type="GO" id="GO:0046872">
    <property type="term" value="F:metal ion binding"/>
    <property type="evidence" value="ECO:0007669"/>
    <property type="project" value="UniProtKB-KW"/>
</dbReference>
<evidence type="ECO:0000256" key="2">
    <source>
        <dbReference type="ARBA" id="ARBA00004305"/>
    </source>
</evidence>
<comment type="cofactor">
    <cofactor evidence="17">
        <name>a monovalent cation</name>
        <dbReference type="ChEBI" id="CHEBI:60242"/>
    </cofactor>
    <text evidence="17">A monovalent cation.</text>
</comment>
<evidence type="ECO:0000256" key="10">
    <source>
        <dbReference type="ARBA" id="ARBA00022741"/>
    </source>
</evidence>
<feature type="binding site" evidence="19">
    <location>
        <position position="152"/>
    </location>
    <ligand>
        <name>Mg(2+)</name>
        <dbReference type="ChEBI" id="CHEBI:18420"/>
        <label>1</label>
    </ligand>
</feature>
<feature type="binding site" evidence="19">
    <location>
        <position position="231"/>
    </location>
    <ligand>
        <name>Mg(2+)</name>
        <dbReference type="ChEBI" id="CHEBI:18420"/>
        <label>1</label>
    </ligand>
</feature>
<gene>
    <name evidence="20" type="ORF">TPAR_01776</name>
</gene>
<dbReference type="InterPro" id="IPR018109">
    <property type="entry name" value="Folylpolyglutamate_synth_CS"/>
</dbReference>
<feature type="binding site" evidence="18">
    <location>
        <position position="393"/>
    </location>
    <ligand>
        <name>ATP</name>
        <dbReference type="ChEBI" id="CHEBI:30616"/>
    </ligand>
</feature>
<evidence type="ECO:0000256" key="9">
    <source>
        <dbReference type="ARBA" id="ARBA00022723"/>
    </source>
</evidence>
<comment type="similarity">
    <text evidence="5 17">Belongs to the folylpolyglutamate synthase family.</text>
</comment>
<dbReference type="SUPFAM" id="SSF53244">
    <property type="entry name" value="MurD-like peptide ligases, peptide-binding domain"/>
    <property type="match status" value="1"/>
</dbReference>
<dbReference type="Proteomes" id="UP000237481">
    <property type="component" value="Unassembled WGS sequence"/>
</dbReference>
<dbReference type="Gene3D" id="3.90.190.20">
    <property type="entry name" value="Mur ligase, C-terminal domain"/>
    <property type="match status" value="1"/>
</dbReference>
<evidence type="ECO:0000256" key="19">
    <source>
        <dbReference type="PIRSR" id="PIRSR038895-2"/>
    </source>
</evidence>
<sequence>MTLVLPDKLAVKMPKMATHASRASSVLLAIEASSFNSCWAPRQANLVFRRSTCRSRFFSMATRGYPEALEKLYQLQSNRTTTQRFDKTAAPQELNSAAIPEMLGWLRRAGYSPQDLARMRHIHVAGTKGKGSVCAYATAMLRKCGAVGTYTSPHLVSPRERIAINGEPVGQDEFARAFFEVWDRFTEAARTQGKSAAQAEGPESKPFFFRFLTILAWHIFLSKGIKSVVMECGIGGEYDATNVLPPEAVSAAVISQLGIDHVAMLGDTVEQISWHKAGILKRGVKGFTRRLDRQPSVMDILRARASEKGANLVEVDDAQVEQWGGVEGILGGDFQKYNQALAVMAVREHLAMNSDPAAALRDIPREMVEGLREARLRGRCEVIENEDVTWLLDGAHTRESLEEVARWLSQSLKKHETVIMIFNQQERDATQLLAGLLDAINRESRRGDVFRHALFTRNDQTRPPSEEPVDMSVQEAAAALMAEKVPGCSTSMFCNIEDTVAEARRIAGHQIGGGKPKVLVTGSLHLVGGIMRALEPDTLL</sequence>
<evidence type="ECO:0000256" key="4">
    <source>
        <dbReference type="ARBA" id="ARBA00005150"/>
    </source>
</evidence>
<dbReference type="InterPro" id="IPR036565">
    <property type="entry name" value="Mur-like_cat_sf"/>
</dbReference>
<feature type="binding site" evidence="18">
    <location>
        <position position="379"/>
    </location>
    <ligand>
        <name>ATP</name>
        <dbReference type="ChEBI" id="CHEBI:30616"/>
    </ligand>
</feature>
<keyword evidence="8 17" id="KW-0436">Ligase</keyword>
<dbReference type="PANTHER" id="PTHR11136">
    <property type="entry name" value="FOLYLPOLYGLUTAMATE SYNTHASE-RELATED"/>
    <property type="match status" value="1"/>
</dbReference>
<reference evidence="20 21" key="1">
    <citation type="submission" date="2018-01" db="EMBL/GenBank/DDBJ databases">
        <title>Harnessing the power of phylogenomics to disentangle the directionality and signatures of interkingdom host jumping in the parasitic fungal genus Tolypocladium.</title>
        <authorList>
            <person name="Quandt C.A."/>
            <person name="Patterson W."/>
            <person name="Spatafora J.W."/>
        </authorList>
    </citation>
    <scope>NUCLEOTIDE SEQUENCE [LARGE SCALE GENOMIC DNA]</scope>
    <source>
        <strain evidence="20 21">NRBC 100945</strain>
    </source>
</reference>